<keyword evidence="2" id="KW-0732">Signal</keyword>
<feature type="signal peptide" evidence="2">
    <location>
        <begin position="1"/>
        <end position="19"/>
    </location>
</feature>
<organism evidence="3 4">
    <name type="scientific">Geobacter soli</name>
    <dbReference type="NCBI Taxonomy" id="1510391"/>
    <lineage>
        <taxon>Bacteria</taxon>
        <taxon>Pseudomonadati</taxon>
        <taxon>Thermodesulfobacteriota</taxon>
        <taxon>Desulfuromonadia</taxon>
        <taxon>Geobacterales</taxon>
        <taxon>Geobacteraceae</taxon>
        <taxon>Geobacter</taxon>
    </lineage>
</organism>
<reference evidence="3 4" key="1">
    <citation type="submission" date="2015-01" db="EMBL/GenBank/DDBJ databases">
        <title>Genome sequence of the anaerobic bacterium Geobacter soli GSS01, a dissimilatory Fe(III) reducer from soil.</title>
        <authorList>
            <person name="Yang G."/>
            <person name="Zhou S."/>
        </authorList>
    </citation>
    <scope>NUCLEOTIDE SEQUENCE [LARGE SCALE GENOMIC DNA]</scope>
    <source>
        <strain evidence="3 4">GSS01</strain>
    </source>
</reference>
<dbReference type="EMBL" id="JXBL01000001">
    <property type="protein sequence ID" value="KIE41790.1"/>
    <property type="molecule type" value="Genomic_DNA"/>
</dbReference>
<evidence type="ECO:0000256" key="2">
    <source>
        <dbReference type="SAM" id="SignalP"/>
    </source>
</evidence>
<dbReference type="Proteomes" id="UP000031433">
    <property type="component" value="Unassembled WGS sequence"/>
</dbReference>
<gene>
    <name evidence="3" type="ORF">SE37_03675</name>
</gene>
<accession>A0A0C1U1V4</accession>
<evidence type="ECO:0000313" key="4">
    <source>
        <dbReference type="Proteomes" id="UP000031433"/>
    </source>
</evidence>
<evidence type="ECO:0000256" key="1">
    <source>
        <dbReference type="SAM" id="MobiDB-lite"/>
    </source>
</evidence>
<protein>
    <recommendedName>
        <fullName evidence="5">DUF4140 domain-containing protein</fullName>
    </recommendedName>
</protein>
<evidence type="ECO:0008006" key="5">
    <source>
        <dbReference type="Google" id="ProtNLM"/>
    </source>
</evidence>
<comment type="caution">
    <text evidence="3">The sequence shown here is derived from an EMBL/GenBank/DDBJ whole genome shotgun (WGS) entry which is preliminary data.</text>
</comment>
<feature type="region of interest" description="Disordered" evidence="1">
    <location>
        <begin position="112"/>
        <end position="131"/>
    </location>
</feature>
<evidence type="ECO:0000313" key="3">
    <source>
        <dbReference type="EMBL" id="KIE41790.1"/>
    </source>
</evidence>
<keyword evidence="4" id="KW-1185">Reference proteome</keyword>
<proteinExistence type="predicted"/>
<dbReference type="RefSeq" id="WP_039643748.1">
    <property type="nucleotide sequence ID" value="NZ_JXBL01000001.1"/>
</dbReference>
<dbReference type="AlphaFoldDB" id="A0A0C1U1V4"/>
<name>A0A0C1U1V4_9BACT</name>
<sequence length="321" mass="34229">MRLALYVIGILLAAVPAMAGSTITYYLDGARVSGEITTVRGTVEVPLPSTYIPGSLRVSPFGRAGVVRVDVEPLRPAAGAGGGIARLIERRKGLEDRLRAIEAREEIFKAAAKSQSSKAPRKTKGNPEPLMSVRKGTEYALAQLEEVYRARRQTEEGIRSVDDRLKALKASEPPGGSVARLRLAGKGGVRYSYLVKGNGWTPFYDFRFNGTDSVEVTLRAVLPRGAGKGSVIPLSMADAANGATPLPAPEDFAVVDRHVFPVERVEDLASLQGGTVFSFRNASAARLVPGEGACFRKGEYLGPVTFEGVSPGGLYEIVAGR</sequence>
<feature type="chain" id="PRO_5002153350" description="DUF4140 domain-containing protein" evidence="2">
    <location>
        <begin position="20"/>
        <end position="321"/>
    </location>
</feature>